<reference evidence="8" key="1">
    <citation type="submission" date="2021-01" db="EMBL/GenBank/DDBJ databases">
        <authorList>
            <person name="Eckstrom K.M.E."/>
        </authorList>
    </citation>
    <scope>NUCLEOTIDE SEQUENCE</scope>
    <source>
        <strain evidence="8">UVCC 0001</strain>
    </source>
</reference>
<dbReference type="InterPro" id="IPR013083">
    <property type="entry name" value="Znf_RING/FYVE/PHD"/>
</dbReference>
<proteinExistence type="predicted"/>
<keyword evidence="2 4" id="KW-0863">Zinc-finger</keyword>
<evidence type="ECO:0000256" key="5">
    <source>
        <dbReference type="SAM" id="MobiDB-lite"/>
    </source>
</evidence>
<evidence type="ECO:0000256" key="2">
    <source>
        <dbReference type="ARBA" id="ARBA00022771"/>
    </source>
</evidence>
<dbReference type="Gene3D" id="3.30.40.10">
    <property type="entry name" value="Zinc/RING finger domain, C3HC4 (zinc finger)"/>
    <property type="match status" value="1"/>
</dbReference>
<evidence type="ECO:0000313" key="9">
    <source>
        <dbReference type="Proteomes" id="UP001255856"/>
    </source>
</evidence>
<dbReference type="Pfam" id="PF00628">
    <property type="entry name" value="PHD"/>
    <property type="match status" value="1"/>
</dbReference>
<evidence type="ECO:0000256" key="4">
    <source>
        <dbReference type="PROSITE-ProRule" id="PRU00146"/>
    </source>
</evidence>
<dbReference type="SUPFAM" id="SSF57903">
    <property type="entry name" value="FYVE/PHD zinc finger"/>
    <property type="match status" value="1"/>
</dbReference>
<evidence type="ECO:0000256" key="1">
    <source>
        <dbReference type="ARBA" id="ARBA00022723"/>
    </source>
</evidence>
<keyword evidence="1" id="KW-0479">Metal-binding</keyword>
<sequence>MPVGTVTPHLLPTQSAAAKAVLAASPAALPVPKRCSLAWEREAAPTHIPTSGPALEPYLCRLRASCSGPWRAGTPIWVSGKWPGVAWSLEHCDRGTEAALVLGQPVTSAKVMLVRYYGEHTTAWVPVSRCAETSAPVGDLKNVAALAAWCAKTGKQQQLQQTREELEGVRQSPMEEVERMKKLHEQHTYALRSFQRCQRCDGAGTQLVCGTCRRWAHSLCLDAPALAPQFLPDKKWTCPGCGVEQDATLTQKRKQSEADGEDAERMGLTPDWIIETVCFEVFGLPRPTPEVPYIKGLLDPCSNSMVDPNIPAEALYDKEANGLALVNDWKGYYILLNPPFHSQLQWRFVNRAIDAVERGEVPGVLLVCRNSTDANYFQRLRPYPRVLLGRKCALFKDYAKSPNGFGIAVVMLAKQDRADLYERFYDAFADFGEPSIPIDRQLLQSPEFAALLGRLRDYAAEHHREHWARCTACERWRIVDYAQAKRIETEDIRWQCAMLRPGSSCSDPLTRRERQGDKYAPGETEKAPLLRAESAAGSVADAADGGQRAGTPSSLTAQTPPRSPPCEAPHTPEPTSAAV</sequence>
<dbReference type="InterPro" id="IPR011011">
    <property type="entry name" value="Znf_FYVE_PHD"/>
</dbReference>
<protein>
    <recommendedName>
        <fullName evidence="10">PHD-type domain-containing protein</fullName>
    </recommendedName>
</protein>
<dbReference type="PROSITE" id="PS51050">
    <property type="entry name" value="ZF_CW"/>
    <property type="match status" value="1"/>
</dbReference>
<name>A0AAD9MIZ8_PROWI</name>
<comment type="caution">
    <text evidence="8">The sequence shown here is derived from an EMBL/GenBank/DDBJ whole genome shotgun (WGS) entry which is preliminary data.</text>
</comment>
<evidence type="ECO:0000259" key="7">
    <source>
        <dbReference type="PROSITE" id="PS51050"/>
    </source>
</evidence>
<dbReference type="Gene3D" id="3.30.40.100">
    <property type="match status" value="1"/>
</dbReference>
<organism evidence="8 9">
    <name type="scientific">Prototheca wickerhamii</name>
    <dbReference type="NCBI Taxonomy" id="3111"/>
    <lineage>
        <taxon>Eukaryota</taxon>
        <taxon>Viridiplantae</taxon>
        <taxon>Chlorophyta</taxon>
        <taxon>core chlorophytes</taxon>
        <taxon>Trebouxiophyceae</taxon>
        <taxon>Chlorellales</taxon>
        <taxon>Chlorellaceae</taxon>
        <taxon>Prototheca</taxon>
    </lineage>
</organism>
<gene>
    <name evidence="8" type="ORF">QBZ16_002802</name>
</gene>
<dbReference type="CDD" id="cd15489">
    <property type="entry name" value="PHD_SF"/>
    <property type="match status" value="1"/>
</dbReference>
<keyword evidence="9" id="KW-1185">Reference proteome</keyword>
<keyword evidence="3" id="KW-0862">Zinc</keyword>
<feature type="domain" description="CW-type" evidence="7">
    <location>
        <begin position="461"/>
        <end position="513"/>
    </location>
</feature>
<evidence type="ECO:0000256" key="3">
    <source>
        <dbReference type="ARBA" id="ARBA00022833"/>
    </source>
</evidence>
<feature type="domain" description="PHD-type" evidence="6">
    <location>
        <begin position="194"/>
        <end position="244"/>
    </location>
</feature>
<accession>A0AAD9MIZ8</accession>
<dbReference type="AlphaFoldDB" id="A0AAD9MIZ8"/>
<dbReference type="GO" id="GO:0008270">
    <property type="term" value="F:zinc ion binding"/>
    <property type="evidence" value="ECO:0007669"/>
    <property type="project" value="UniProtKB-KW"/>
</dbReference>
<feature type="region of interest" description="Disordered" evidence="5">
    <location>
        <begin position="505"/>
        <end position="579"/>
    </location>
</feature>
<evidence type="ECO:0008006" key="10">
    <source>
        <dbReference type="Google" id="ProtNLM"/>
    </source>
</evidence>
<dbReference type="PROSITE" id="PS50016">
    <property type="entry name" value="ZF_PHD_2"/>
    <property type="match status" value="1"/>
</dbReference>
<feature type="compositionally biased region" description="Polar residues" evidence="5">
    <location>
        <begin position="550"/>
        <end position="560"/>
    </location>
</feature>
<dbReference type="InterPro" id="IPR001965">
    <property type="entry name" value="Znf_PHD"/>
</dbReference>
<evidence type="ECO:0000313" key="8">
    <source>
        <dbReference type="EMBL" id="KAK2079112.1"/>
    </source>
</evidence>
<dbReference type="EMBL" id="JASFZW010000003">
    <property type="protein sequence ID" value="KAK2079112.1"/>
    <property type="molecule type" value="Genomic_DNA"/>
</dbReference>
<dbReference type="SMART" id="SM00249">
    <property type="entry name" value="PHD"/>
    <property type="match status" value="1"/>
</dbReference>
<evidence type="ECO:0000259" key="6">
    <source>
        <dbReference type="PROSITE" id="PS50016"/>
    </source>
</evidence>
<dbReference type="InterPro" id="IPR011124">
    <property type="entry name" value="Znf_CW"/>
</dbReference>
<feature type="compositionally biased region" description="Low complexity" evidence="5">
    <location>
        <begin position="532"/>
        <end position="546"/>
    </location>
</feature>
<dbReference type="Proteomes" id="UP001255856">
    <property type="component" value="Unassembled WGS sequence"/>
</dbReference>
<dbReference type="InterPro" id="IPR019787">
    <property type="entry name" value="Znf_PHD-finger"/>
</dbReference>